<evidence type="ECO:0008006" key="4">
    <source>
        <dbReference type="Google" id="ProtNLM"/>
    </source>
</evidence>
<sequence>MKQPLLIALILLLAGCAQLAPKPVEPLAPEPVAAAPAPAIGGAGKTAEALDNTTAAERAAALAAPAGTGRELGKVTVALGPPAEQGFWLKSSLVTTPGKGRVVTESGASVAVDLLPGTGGALLSLAAYRALGLDLTSIPEVSVLAD</sequence>
<dbReference type="KEGG" id="nsm:JO391_05730"/>
<feature type="chain" id="PRO_5034897522" description="D-galactarate dehydratase" evidence="1">
    <location>
        <begin position="20"/>
        <end position="146"/>
    </location>
</feature>
<accession>A0A8G0ZTA0</accession>
<keyword evidence="3" id="KW-1185">Reference proteome</keyword>
<dbReference type="RefSeq" id="WP_220663260.1">
    <property type="nucleotide sequence ID" value="NZ_CP069370.1"/>
</dbReference>
<proteinExistence type="predicted"/>
<evidence type="ECO:0000313" key="2">
    <source>
        <dbReference type="EMBL" id="QYZ71011.1"/>
    </source>
</evidence>
<dbReference type="EMBL" id="CP069370">
    <property type="protein sequence ID" value="QYZ71011.1"/>
    <property type="molecule type" value="Genomic_DNA"/>
</dbReference>
<gene>
    <name evidence="2" type="ORF">JO391_05730</name>
</gene>
<dbReference type="AlphaFoldDB" id="A0A8G0ZTA0"/>
<feature type="signal peptide" evidence="1">
    <location>
        <begin position="1"/>
        <end position="19"/>
    </location>
</feature>
<name>A0A8G0ZTA0_9RHOB</name>
<reference evidence="2" key="1">
    <citation type="submission" date="2021-02" db="EMBL/GenBank/DDBJ databases">
        <title>Rhodobacter shimadae sp. nov., an aerobic anoxygenic phototrophic bacterium isolated from a hot spring.</title>
        <authorList>
            <person name="Muramatsu S."/>
            <person name="Haruta S."/>
            <person name="Hirose S."/>
            <person name="Hanada S."/>
        </authorList>
    </citation>
    <scope>NUCLEOTIDE SEQUENCE</scope>
    <source>
        <strain evidence="2">N10</strain>
    </source>
</reference>
<dbReference type="Proteomes" id="UP000826300">
    <property type="component" value="Chromosome"/>
</dbReference>
<keyword evidence="1" id="KW-0732">Signal</keyword>
<organism evidence="2 3">
    <name type="scientific">Neotabrizicola shimadae</name>
    <dbReference type="NCBI Taxonomy" id="2807096"/>
    <lineage>
        <taxon>Bacteria</taxon>
        <taxon>Pseudomonadati</taxon>
        <taxon>Pseudomonadota</taxon>
        <taxon>Alphaproteobacteria</taxon>
        <taxon>Rhodobacterales</taxon>
        <taxon>Paracoccaceae</taxon>
        <taxon>Neotabrizicola</taxon>
    </lineage>
</organism>
<protein>
    <recommendedName>
        <fullName evidence="4">D-galactarate dehydratase</fullName>
    </recommendedName>
</protein>
<dbReference type="PROSITE" id="PS51257">
    <property type="entry name" value="PROKAR_LIPOPROTEIN"/>
    <property type="match status" value="1"/>
</dbReference>
<evidence type="ECO:0000313" key="3">
    <source>
        <dbReference type="Proteomes" id="UP000826300"/>
    </source>
</evidence>
<evidence type="ECO:0000256" key="1">
    <source>
        <dbReference type="SAM" id="SignalP"/>
    </source>
</evidence>